<gene>
    <name evidence="8" type="ORF">KGQ19_25370</name>
</gene>
<sequence>MSTVNAGPVKAQEPSTVRQRTFSSLKVPNYRIYMTGQSISLIGTWMQTTAQSWLVLTLTHSSTALGLVVALQTLPVLLFGPYGGVVADRADKQRLMVILQSAMGVQALVLGLLTVFGSVKFWEVCALAVALGMNNAFENATRQSFVREMVGRDELRNAITLNSVMVNAARAVGPAVGGILIAVVGIGICFLLNAASFVAVVASLLRMDRSQLQPSPPTPRARGQLREGLRYAAATPTIAIPLAMMGLVGLLAYEFQVSLPVFVERTFHGGSVAFGVITSAMGIGAVIGGLFTAARGRTGLRPMMIAAVGFGVSMLGAAYAPVFALSCAVMLLVGWASVSFIAIGNSTIQLTSDPEKRGRMIALWQVAFQGTTPIGGPLVGWVIAMSDPRSGLAVGGVSCLVAAAGGFMLARRVSGRGAPASAEAEGGPV</sequence>
<feature type="transmembrane region" description="Helical" evidence="7">
    <location>
        <begin position="328"/>
        <end position="348"/>
    </location>
</feature>
<dbReference type="Proteomes" id="UP000730482">
    <property type="component" value="Unassembled WGS sequence"/>
</dbReference>
<evidence type="ECO:0000256" key="2">
    <source>
        <dbReference type="ARBA" id="ARBA00022448"/>
    </source>
</evidence>
<keyword evidence="2" id="KW-0813">Transport</keyword>
<evidence type="ECO:0000313" key="8">
    <source>
        <dbReference type="EMBL" id="MBS2550202.1"/>
    </source>
</evidence>
<dbReference type="PANTHER" id="PTHR23513">
    <property type="entry name" value="INTEGRAL MEMBRANE EFFLUX PROTEIN-RELATED"/>
    <property type="match status" value="1"/>
</dbReference>
<protein>
    <submittedName>
        <fullName evidence="8">MFS transporter</fullName>
    </submittedName>
</protein>
<proteinExistence type="predicted"/>
<feature type="transmembrane region" description="Helical" evidence="7">
    <location>
        <begin position="228"/>
        <end position="252"/>
    </location>
</feature>
<feature type="transmembrane region" description="Helical" evidence="7">
    <location>
        <begin position="179"/>
        <end position="207"/>
    </location>
</feature>
<dbReference type="Pfam" id="PF05977">
    <property type="entry name" value="MFS_3"/>
    <property type="match status" value="1"/>
</dbReference>
<evidence type="ECO:0000256" key="6">
    <source>
        <dbReference type="ARBA" id="ARBA00023136"/>
    </source>
</evidence>
<dbReference type="InterPro" id="IPR036259">
    <property type="entry name" value="MFS_trans_sf"/>
</dbReference>
<dbReference type="PRINTS" id="PR01988">
    <property type="entry name" value="EXPORTERBACE"/>
</dbReference>
<dbReference type="Gene3D" id="1.20.1250.20">
    <property type="entry name" value="MFS general substrate transporter like domains"/>
    <property type="match status" value="1"/>
</dbReference>
<dbReference type="PANTHER" id="PTHR23513:SF11">
    <property type="entry name" value="STAPHYLOFERRIN A TRANSPORTER"/>
    <property type="match status" value="1"/>
</dbReference>
<reference evidence="8 9" key="1">
    <citation type="submission" date="2020-02" db="EMBL/GenBank/DDBJ databases">
        <title>Acidophilic actinobacteria isolated from forest soil.</title>
        <authorList>
            <person name="Golinska P."/>
        </authorList>
    </citation>
    <scope>NUCLEOTIDE SEQUENCE [LARGE SCALE GENOMIC DNA]</scope>
    <source>
        <strain evidence="8 9">NL8</strain>
    </source>
</reference>
<feature type="transmembrane region" description="Helical" evidence="7">
    <location>
        <begin position="64"/>
        <end position="85"/>
    </location>
</feature>
<dbReference type="CDD" id="cd06173">
    <property type="entry name" value="MFS_MefA_like"/>
    <property type="match status" value="1"/>
</dbReference>
<dbReference type="InterPro" id="IPR022324">
    <property type="entry name" value="Bacilysin_exporter_BacE_put"/>
</dbReference>
<evidence type="ECO:0000256" key="4">
    <source>
        <dbReference type="ARBA" id="ARBA00022692"/>
    </source>
</evidence>
<keyword evidence="4 7" id="KW-0812">Transmembrane</keyword>
<comment type="subcellular location">
    <subcellularLocation>
        <location evidence="1">Cell membrane</location>
        <topology evidence="1">Multi-pass membrane protein</topology>
    </subcellularLocation>
</comment>
<evidence type="ECO:0000256" key="3">
    <source>
        <dbReference type="ARBA" id="ARBA00022475"/>
    </source>
</evidence>
<evidence type="ECO:0000256" key="7">
    <source>
        <dbReference type="SAM" id="Phobius"/>
    </source>
</evidence>
<keyword evidence="9" id="KW-1185">Reference proteome</keyword>
<evidence type="ECO:0000313" key="9">
    <source>
        <dbReference type="Proteomes" id="UP000730482"/>
    </source>
</evidence>
<feature type="transmembrane region" description="Helical" evidence="7">
    <location>
        <begin position="303"/>
        <end position="322"/>
    </location>
</feature>
<dbReference type="SUPFAM" id="SSF103473">
    <property type="entry name" value="MFS general substrate transporter"/>
    <property type="match status" value="1"/>
</dbReference>
<comment type="caution">
    <text evidence="8">The sequence shown here is derived from an EMBL/GenBank/DDBJ whole genome shotgun (WGS) entry which is preliminary data.</text>
</comment>
<feature type="transmembrane region" description="Helical" evidence="7">
    <location>
        <begin position="360"/>
        <end position="384"/>
    </location>
</feature>
<dbReference type="EMBL" id="JAAFYZ010000095">
    <property type="protein sequence ID" value="MBS2550202.1"/>
    <property type="molecule type" value="Genomic_DNA"/>
</dbReference>
<keyword evidence="5 7" id="KW-1133">Transmembrane helix</keyword>
<feature type="transmembrane region" description="Helical" evidence="7">
    <location>
        <begin position="272"/>
        <end position="291"/>
    </location>
</feature>
<feature type="transmembrane region" description="Helical" evidence="7">
    <location>
        <begin position="390"/>
        <end position="410"/>
    </location>
</feature>
<evidence type="ECO:0000256" key="5">
    <source>
        <dbReference type="ARBA" id="ARBA00022989"/>
    </source>
</evidence>
<keyword evidence="3" id="KW-1003">Cell membrane</keyword>
<dbReference type="RefSeq" id="WP_212012514.1">
    <property type="nucleotide sequence ID" value="NZ_JACEGJ010000106.1"/>
</dbReference>
<accession>A0ABS5KVY8</accession>
<keyword evidence="6 7" id="KW-0472">Membrane</keyword>
<dbReference type="InterPro" id="IPR010290">
    <property type="entry name" value="TM_effector"/>
</dbReference>
<name>A0ABS5KVY8_9ACTN</name>
<evidence type="ECO:0000256" key="1">
    <source>
        <dbReference type="ARBA" id="ARBA00004651"/>
    </source>
</evidence>
<feature type="transmembrane region" description="Helical" evidence="7">
    <location>
        <begin position="97"/>
        <end position="119"/>
    </location>
</feature>
<organism evidence="8 9">
    <name type="scientific">Catenulispora pinistramenti</name>
    <dbReference type="NCBI Taxonomy" id="2705254"/>
    <lineage>
        <taxon>Bacteria</taxon>
        <taxon>Bacillati</taxon>
        <taxon>Actinomycetota</taxon>
        <taxon>Actinomycetes</taxon>
        <taxon>Catenulisporales</taxon>
        <taxon>Catenulisporaceae</taxon>
        <taxon>Catenulispora</taxon>
    </lineage>
</organism>